<dbReference type="PANTHER" id="PTHR42815:SF2">
    <property type="entry name" value="FAD-BINDING, PUTATIVE (AFU_ORTHOLOGUE AFUA_6G07600)-RELATED"/>
    <property type="match status" value="1"/>
</dbReference>
<dbReference type="InterPro" id="IPR012349">
    <property type="entry name" value="Split_barrel_FMN-bd"/>
</dbReference>
<dbReference type="Gene3D" id="2.30.110.10">
    <property type="entry name" value="Electron Transport, Fmn-binding Protein, Chain A"/>
    <property type="match status" value="1"/>
</dbReference>
<dbReference type="AlphaFoldDB" id="A0A0H2MFJ6"/>
<dbReference type="PATRIC" id="fig|1489064.4.peg.3524"/>
<dbReference type="EMBL" id="LAQL01000006">
    <property type="protein sequence ID" value="KLN60971.1"/>
    <property type="molecule type" value="Genomic_DNA"/>
</dbReference>
<comment type="caution">
    <text evidence="2">The sequence shown here is derived from an EMBL/GenBank/DDBJ whole genome shotgun (WGS) entry which is preliminary data.</text>
</comment>
<dbReference type="NCBIfam" id="TIGR04025">
    <property type="entry name" value="PPOX_FMN_DR2398"/>
    <property type="match status" value="1"/>
</dbReference>
<protein>
    <submittedName>
        <fullName evidence="2">Pyridoxamine 5'-phosphate oxidase</fullName>
    </submittedName>
</protein>
<feature type="domain" description="Pyridoxamine 5'-phosphate oxidase N-terminal" evidence="1">
    <location>
        <begin position="30"/>
        <end position="151"/>
    </location>
</feature>
<evidence type="ECO:0000313" key="2">
    <source>
        <dbReference type="EMBL" id="KLN60971.1"/>
    </source>
</evidence>
<organism evidence="2 3">
    <name type="scientific">Kiloniella spongiae</name>
    <dbReference type="NCBI Taxonomy" id="1489064"/>
    <lineage>
        <taxon>Bacteria</taxon>
        <taxon>Pseudomonadati</taxon>
        <taxon>Pseudomonadota</taxon>
        <taxon>Alphaproteobacteria</taxon>
        <taxon>Rhodospirillales</taxon>
        <taxon>Kiloniellaceae</taxon>
        <taxon>Kiloniella</taxon>
    </lineage>
</organism>
<dbReference type="Proteomes" id="UP000035444">
    <property type="component" value="Unassembled WGS sequence"/>
</dbReference>
<dbReference type="SUPFAM" id="SSF50475">
    <property type="entry name" value="FMN-binding split barrel"/>
    <property type="match status" value="1"/>
</dbReference>
<dbReference type="Pfam" id="PF01243">
    <property type="entry name" value="PNPOx_N"/>
    <property type="match status" value="1"/>
</dbReference>
<dbReference type="PANTHER" id="PTHR42815">
    <property type="entry name" value="FAD-BINDING, PUTATIVE (AFU_ORTHOLOGUE AFUA_6G07600)-RELATED"/>
    <property type="match status" value="1"/>
</dbReference>
<evidence type="ECO:0000259" key="1">
    <source>
        <dbReference type="Pfam" id="PF01243"/>
    </source>
</evidence>
<dbReference type="InterPro" id="IPR024029">
    <property type="entry name" value="Pyridox_Oxase_FMN-dep"/>
</dbReference>
<dbReference type="RefSeq" id="WP_047764182.1">
    <property type="nucleotide sequence ID" value="NZ_LAQL01000006.1"/>
</dbReference>
<dbReference type="STRING" id="1489064.WH96_11100"/>
<gene>
    <name evidence="2" type="ORF">WH96_11100</name>
</gene>
<keyword evidence="3" id="KW-1185">Reference proteome</keyword>
<evidence type="ECO:0000313" key="3">
    <source>
        <dbReference type="Proteomes" id="UP000035444"/>
    </source>
</evidence>
<accession>A0A0H2MFJ6</accession>
<dbReference type="OrthoDB" id="9790331at2"/>
<reference evidence="2 3" key="1">
    <citation type="submission" date="2015-03" db="EMBL/GenBank/DDBJ databases">
        <title>Genome Sequence of Kiloniella spongiae MEBiC09566, isolated from a marine sponge.</title>
        <authorList>
            <person name="Shao Z."/>
            <person name="Wang L."/>
            <person name="Li X."/>
        </authorList>
    </citation>
    <scope>NUCLEOTIDE SEQUENCE [LARGE SCALE GENOMIC DNA]</scope>
    <source>
        <strain evidence="2 3">MEBiC09566</strain>
    </source>
</reference>
<name>A0A0H2MFJ6_9PROT</name>
<dbReference type="InterPro" id="IPR011576">
    <property type="entry name" value="Pyridox_Oxase_N"/>
</dbReference>
<sequence>MSHIITSVDDLKKIYGERSPRADKKVLSRLDKHCRTFIANCPFLTMATSSPKTGADCSPKGDTPGFVKVLSDTQLAIPDRPGNNRIDSLLNLIDNPQVGLLFMIPGVKETLRINGEVQISVDPELLKDLSVDGKEPHCAFVVTVHEAYIHCAKSIMRSEIWNPEKLVDRQSLPSMGRILADHIAGGLDADEYDAGMEERYRKSLY</sequence>
<proteinExistence type="predicted"/>